<evidence type="ECO:0000256" key="4">
    <source>
        <dbReference type="SAM" id="MobiDB-lite"/>
    </source>
</evidence>
<comment type="subcellular location">
    <subcellularLocation>
        <location evidence="1 2 3">Nucleus</location>
    </subcellularLocation>
</comment>
<keyword evidence="2 3" id="KW-0238">DNA-binding</keyword>
<dbReference type="Pfam" id="PF00046">
    <property type="entry name" value="Homeodomain"/>
    <property type="match status" value="1"/>
</dbReference>
<sequence length="116" mass="13593">MKTRQSFKNTRKVASLGIKKPKAPGFFIEEQRSVLNEWLTTVKYVNAEKRRHIAESTGLMQMQVYSWFNLRRHRNPLNVVAEIYRPRKHRRLSSEQIEKDQTGTLRQNGSDGFTSG</sequence>
<evidence type="ECO:0000259" key="5">
    <source>
        <dbReference type="PROSITE" id="PS50071"/>
    </source>
</evidence>
<dbReference type="CDD" id="cd00086">
    <property type="entry name" value="homeodomain"/>
    <property type="match status" value="1"/>
</dbReference>
<evidence type="ECO:0000256" key="2">
    <source>
        <dbReference type="PROSITE-ProRule" id="PRU00108"/>
    </source>
</evidence>
<feature type="DNA-binding region" description="Homeobox" evidence="2">
    <location>
        <begin position="20"/>
        <end position="79"/>
    </location>
</feature>
<evidence type="ECO:0000313" key="7">
    <source>
        <dbReference type="Proteomes" id="UP000298663"/>
    </source>
</evidence>
<dbReference type="SUPFAM" id="SSF46689">
    <property type="entry name" value="Homeodomain-like"/>
    <property type="match status" value="1"/>
</dbReference>
<feature type="region of interest" description="Disordered" evidence="4">
    <location>
        <begin position="90"/>
        <end position="116"/>
    </location>
</feature>
<evidence type="ECO:0000256" key="1">
    <source>
        <dbReference type="ARBA" id="ARBA00004123"/>
    </source>
</evidence>
<protein>
    <recommendedName>
        <fullName evidence="5">Homeobox domain-containing protein</fullName>
    </recommendedName>
</protein>
<dbReference type="InterPro" id="IPR001356">
    <property type="entry name" value="HD"/>
</dbReference>
<keyword evidence="7" id="KW-1185">Reference proteome</keyword>
<proteinExistence type="predicted"/>
<dbReference type="Gene3D" id="1.10.10.60">
    <property type="entry name" value="Homeodomain-like"/>
    <property type="match status" value="1"/>
</dbReference>
<gene>
    <name evidence="6" type="ORF">L596_022387</name>
</gene>
<dbReference type="GO" id="GO:0005634">
    <property type="term" value="C:nucleus"/>
    <property type="evidence" value="ECO:0007669"/>
    <property type="project" value="UniProtKB-SubCell"/>
</dbReference>
<feature type="domain" description="Homeobox" evidence="5">
    <location>
        <begin position="18"/>
        <end position="78"/>
    </location>
</feature>
<dbReference type="Proteomes" id="UP000298663">
    <property type="component" value="Unassembled WGS sequence"/>
</dbReference>
<comment type="caution">
    <text evidence="6">The sequence shown here is derived from an EMBL/GenBank/DDBJ whole genome shotgun (WGS) entry which is preliminary data.</text>
</comment>
<reference evidence="6 7" key="1">
    <citation type="journal article" date="2015" name="Genome Biol.">
        <title>Comparative genomics of Steinernema reveals deeply conserved gene regulatory networks.</title>
        <authorList>
            <person name="Dillman A.R."/>
            <person name="Macchietto M."/>
            <person name="Porter C.F."/>
            <person name="Rogers A."/>
            <person name="Williams B."/>
            <person name="Antoshechkin I."/>
            <person name="Lee M.M."/>
            <person name="Goodwin Z."/>
            <person name="Lu X."/>
            <person name="Lewis E.E."/>
            <person name="Goodrich-Blair H."/>
            <person name="Stock S.P."/>
            <person name="Adams B.J."/>
            <person name="Sternberg P.W."/>
            <person name="Mortazavi A."/>
        </authorList>
    </citation>
    <scope>NUCLEOTIDE SEQUENCE [LARGE SCALE GENOMIC DNA]</scope>
    <source>
        <strain evidence="6 7">ALL</strain>
    </source>
</reference>
<dbReference type="PROSITE" id="PS50071">
    <property type="entry name" value="HOMEOBOX_2"/>
    <property type="match status" value="1"/>
</dbReference>
<dbReference type="AlphaFoldDB" id="A0A4U5MLL3"/>
<organism evidence="6 7">
    <name type="scientific">Steinernema carpocapsae</name>
    <name type="common">Entomopathogenic nematode</name>
    <dbReference type="NCBI Taxonomy" id="34508"/>
    <lineage>
        <taxon>Eukaryota</taxon>
        <taxon>Metazoa</taxon>
        <taxon>Ecdysozoa</taxon>
        <taxon>Nematoda</taxon>
        <taxon>Chromadorea</taxon>
        <taxon>Rhabditida</taxon>
        <taxon>Tylenchina</taxon>
        <taxon>Panagrolaimomorpha</taxon>
        <taxon>Strongyloidoidea</taxon>
        <taxon>Steinernematidae</taxon>
        <taxon>Steinernema</taxon>
    </lineage>
</organism>
<name>A0A4U5MLL3_STECR</name>
<keyword evidence="2 3" id="KW-0539">Nucleus</keyword>
<feature type="compositionally biased region" description="Polar residues" evidence="4">
    <location>
        <begin position="102"/>
        <end position="116"/>
    </location>
</feature>
<dbReference type="InterPro" id="IPR009057">
    <property type="entry name" value="Homeodomain-like_sf"/>
</dbReference>
<dbReference type="SMART" id="SM00389">
    <property type="entry name" value="HOX"/>
    <property type="match status" value="1"/>
</dbReference>
<dbReference type="EMBL" id="AZBU02000007">
    <property type="protein sequence ID" value="TKR70348.1"/>
    <property type="molecule type" value="Genomic_DNA"/>
</dbReference>
<feature type="compositionally biased region" description="Basic and acidic residues" evidence="4">
    <location>
        <begin position="92"/>
        <end position="101"/>
    </location>
</feature>
<reference evidence="6 7" key="2">
    <citation type="journal article" date="2019" name="G3 (Bethesda)">
        <title>Hybrid Assembly of the Genome of the Entomopathogenic Nematode Steinernema carpocapsae Identifies the X-Chromosome.</title>
        <authorList>
            <person name="Serra L."/>
            <person name="Macchietto M."/>
            <person name="Macias-Munoz A."/>
            <person name="McGill C.J."/>
            <person name="Rodriguez I.M."/>
            <person name="Rodriguez B."/>
            <person name="Murad R."/>
            <person name="Mortazavi A."/>
        </authorList>
    </citation>
    <scope>NUCLEOTIDE SEQUENCE [LARGE SCALE GENOMIC DNA]</scope>
    <source>
        <strain evidence="6 7">ALL</strain>
    </source>
</reference>
<evidence type="ECO:0000313" key="6">
    <source>
        <dbReference type="EMBL" id="TKR70348.1"/>
    </source>
</evidence>
<dbReference type="GO" id="GO:0003677">
    <property type="term" value="F:DNA binding"/>
    <property type="evidence" value="ECO:0007669"/>
    <property type="project" value="UniProtKB-UniRule"/>
</dbReference>
<accession>A0A4U5MLL3</accession>
<keyword evidence="2 3" id="KW-0371">Homeobox</keyword>
<evidence type="ECO:0000256" key="3">
    <source>
        <dbReference type="RuleBase" id="RU000682"/>
    </source>
</evidence>